<dbReference type="Pfam" id="PF03548">
    <property type="entry name" value="LolA"/>
    <property type="match status" value="1"/>
</dbReference>
<feature type="signal peptide" evidence="2">
    <location>
        <begin position="1"/>
        <end position="22"/>
    </location>
</feature>
<dbReference type="SUPFAM" id="SSF89392">
    <property type="entry name" value="Prokaryotic lipoproteins and lipoprotein localization factors"/>
    <property type="match status" value="1"/>
</dbReference>
<evidence type="ECO:0000256" key="2">
    <source>
        <dbReference type="SAM" id="SignalP"/>
    </source>
</evidence>
<dbReference type="PATRIC" id="fig|1317118.6.peg.3680"/>
<dbReference type="RefSeq" id="WP_043846533.1">
    <property type="nucleotide sequence ID" value="NZ_AQQW01000013.1"/>
</dbReference>
<protein>
    <submittedName>
        <fullName evidence="3">Outer membrane lipoprotein LolA</fullName>
    </submittedName>
</protein>
<dbReference type="eggNOG" id="COG2834">
    <property type="taxonomic scope" value="Bacteria"/>
</dbReference>
<evidence type="ECO:0000313" key="3">
    <source>
        <dbReference type="EMBL" id="ETW11361.1"/>
    </source>
</evidence>
<organism evidence="3 4">
    <name type="scientific">Roseivivax marinus</name>
    <dbReference type="NCBI Taxonomy" id="1379903"/>
    <lineage>
        <taxon>Bacteria</taxon>
        <taxon>Pseudomonadati</taxon>
        <taxon>Pseudomonadota</taxon>
        <taxon>Alphaproteobacteria</taxon>
        <taxon>Rhodobacterales</taxon>
        <taxon>Roseobacteraceae</taxon>
        <taxon>Roseivivax</taxon>
    </lineage>
</organism>
<keyword evidence="3" id="KW-0449">Lipoprotein</keyword>
<dbReference type="Proteomes" id="UP000019063">
    <property type="component" value="Unassembled WGS sequence"/>
</dbReference>
<dbReference type="AlphaFoldDB" id="W4HGU0"/>
<accession>W4HGU0</accession>
<comment type="caution">
    <text evidence="3">The sequence shown here is derived from an EMBL/GenBank/DDBJ whole genome shotgun (WGS) entry which is preliminary data.</text>
</comment>
<dbReference type="Gene3D" id="2.50.20.10">
    <property type="entry name" value="Lipoprotein localisation LolA/LolB/LppX"/>
    <property type="match status" value="1"/>
</dbReference>
<dbReference type="STRING" id="1379903.ATO8_17875"/>
<evidence type="ECO:0000256" key="1">
    <source>
        <dbReference type="ARBA" id="ARBA00022729"/>
    </source>
</evidence>
<dbReference type="CDD" id="cd16325">
    <property type="entry name" value="LolA"/>
    <property type="match status" value="1"/>
</dbReference>
<reference evidence="3 4" key="1">
    <citation type="journal article" date="2014" name="Antonie Van Leeuwenhoek">
        <title>Roseivivax atlanticus sp. nov., isolated from surface seawater of the Atlantic Ocean.</title>
        <authorList>
            <person name="Li G."/>
            <person name="Lai Q."/>
            <person name="Liu X."/>
            <person name="Sun F."/>
            <person name="Shao Z."/>
        </authorList>
    </citation>
    <scope>NUCLEOTIDE SEQUENCE [LARGE SCALE GENOMIC DNA]</scope>
    <source>
        <strain evidence="3 4">22II-s10s</strain>
    </source>
</reference>
<sequence>MRVAQTLAAAALAALTALPASAAQLSLGQVSNYLNQLSSATSGFTQVNGDGTISKGTVYMQRPGKVRFEYDPPEEALVMANNGTVVIFDRKVNAAPETYPLSQTPLSIILDRNVNLGRANMVTNHTYDGTATTVTAQDPRNPQYGTIQMKFTDNPVELRQWIINDSNGSSTTVILQGLQPAQINSGKFNVRGEIARRD</sequence>
<dbReference type="EMBL" id="AQQW01000013">
    <property type="protein sequence ID" value="ETW11361.1"/>
    <property type="molecule type" value="Genomic_DNA"/>
</dbReference>
<keyword evidence="4" id="KW-1185">Reference proteome</keyword>
<dbReference type="PANTHER" id="PTHR35869:SF1">
    <property type="entry name" value="OUTER-MEMBRANE LIPOPROTEIN CARRIER PROTEIN"/>
    <property type="match status" value="1"/>
</dbReference>
<name>W4HGU0_9RHOB</name>
<gene>
    <name evidence="3" type="ORF">ATO8_17875</name>
</gene>
<proteinExistence type="predicted"/>
<evidence type="ECO:0000313" key="4">
    <source>
        <dbReference type="Proteomes" id="UP000019063"/>
    </source>
</evidence>
<dbReference type="InterPro" id="IPR004564">
    <property type="entry name" value="OM_lipoprot_carrier_LolA-like"/>
</dbReference>
<dbReference type="PANTHER" id="PTHR35869">
    <property type="entry name" value="OUTER-MEMBRANE LIPOPROTEIN CARRIER PROTEIN"/>
    <property type="match status" value="1"/>
</dbReference>
<dbReference type="InterPro" id="IPR029046">
    <property type="entry name" value="LolA/LolB/LppX"/>
</dbReference>
<keyword evidence="1 2" id="KW-0732">Signal</keyword>
<feature type="chain" id="PRO_5004841861" evidence="2">
    <location>
        <begin position="23"/>
        <end position="198"/>
    </location>
</feature>